<dbReference type="Gene3D" id="1.25.40.10">
    <property type="entry name" value="Tetratricopeptide repeat domain"/>
    <property type="match status" value="1"/>
</dbReference>
<dbReference type="PROSITE" id="PS50005">
    <property type="entry name" value="TPR"/>
    <property type="match status" value="1"/>
</dbReference>
<dbReference type="InterPro" id="IPR011990">
    <property type="entry name" value="TPR-like_helical_dom_sf"/>
</dbReference>
<comment type="caution">
    <text evidence="1">The sequence shown here is derived from an EMBL/GenBank/DDBJ whole genome shotgun (WGS) entry which is preliminary data.</text>
</comment>
<accession>A0A5J4SYE9</accession>
<gene>
    <name evidence="1" type="ORF">EZS27_001432</name>
</gene>
<dbReference type="SMART" id="SM00028">
    <property type="entry name" value="TPR"/>
    <property type="match status" value="2"/>
</dbReference>
<organism evidence="1">
    <name type="scientific">termite gut metagenome</name>
    <dbReference type="NCBI Taxonomy" id="433724"/>
    <lineage>
        <taxon>unclassified sequences</taxon>
        <taxon>metagenomes</taxon>
        <taxon>organismal metagenomes</taxon>
    </lineage>
</organism>
<dbReference type="EMBL" id="SNRY01000016">
    <property type="protein sequence ID" value="KAA6351286.1"/>
    <property type="molecule type" value="Genomic_DNA"/>
</dbReference>
<dbReference type="AlphaFoldDB" id="A0A5J4SYE9"/>
<dbReference type="SUPFAM" id="SSF48452">
    <property type="entry name" value="TPR-like"/>
    <property type="match status" value="1"/>
</dbReference>
<dbReference type="InterPro" id="IPR019734">
    <property type="entry name" value="TPR_rpt"/>
</dbReference>
<sequence>MMKQKTFVITLFLLAGTTGAFAQSENCNINSSVSHEAVKAGNYKDAYLPWKEVLKDCPLLRFYTFADGFKILKAFLDEDIKANGNKKNSAEYKEYFNELMEVHDIRMKYIPEFQQKMRGVLSVETALGNKAIDYLTYAPDVDTNLAYKWLNESVNGAKADATTTAFQLYVELSLQLFKSNESHKEQFIQDYLNASQYVDDALVTEEKDIVRNTLQTIKDNLVAFFINSGVADCESLEAIYTPKVEENKNDLAYLKKVIDIMKMMRCTDQEAYFNASLYSYQIEPTAAAAAGCAYMSFKKGDIDAAVKFFDKAIELEQEESKKAEWAYATAVVLSSDKRSSQARTYAQKAISINPNYGAPHILIANLYAGSPNWNDEPILNKCTYFLVLDKLQKAKSVDPSVTEDVNKLIGTYNKYTPASNDLFMIGYKIGDRIVIGGWIGEATTIR</sequence>
<proteinExistence type="predicted"/>
<evidence type="ECO:0000313" key="1">
    <source>
        <dbReference type="EMBL" id="KAA6351286.1"/>
    </source>
</evidence>
<protein>
    <submittedName>
        <fullName evidence="1">Uncharacterized protein</fullName>
    </submittedName>
</protein>
<reference evidence="1" key="1">
    <citation type="submission" date="2019-03" db="EMBL/GenBank/DDBJ databases">
        <title>Single cell metagenomics reveals metabolic interactions within the superorganism composed of flagellate Streblomastix strix and complex community of Bacteroidetes bacteria on its surface.</title>
        <authorList>
            <person name="Treitli S.C."/>
            <person name="Kolisko M."/>
            <person name="Husnik F."/>
            <person name="Keeling P."/>
            <person name="Hampl V."/>
        </authorList>
    </citation>
    <scope>NUCLEOTIDE SEQUENCE</scope>
    <source>
        <strain evidence="1">STM</strain>
    </source>
</reference>
<name>A0A5J4SYE9_9ZZZZ</name>